<dbReference type="AlphaFoldDB" id="A0A178HLQ5"/>
<comment type="caution">
    <text evidence="2">The sequence shown here is derived from an EMBL/GenBank/DDBJ whole genome shotgun (WGS) entry which is preliminary data.</text>
</comment>
<dbReference type="STRING" id="1770058.A3840_17315"/>
<dbReference type="OrthoDB" id="9813502at2"/>
<organism evidence="2 3">
    <name type="scientific">Devosia elaeis</name>
    <dbReference type="NCBI Taxonomy" id="1770058"/>
    <lineage>
        <taxon>Bacteria</taxon>
        <taxon>Pseudomonadati</taxon>
        <taxon>Pseudomonadota</taxon>
        <taxon>Alphaproteobacteria</taxon>
        <taxon>Hyphomicrobiales</taxon>
        <taxon>Devosiaceae</taxon>
        <taxon>Devosia</taxon>
    </lineage>
</organism>
<evidence type="ECO:0000313" key="2">
    <source>
        <dbReference type="EMBL" id="OAM73753.1"/>
    </source>
</evidence>
<sequence>MADEIELEPLAPQEAIDAFRRKGHAITFSWQDMERDEHSRDFTVAKVASLDILADIRAAMDAAIAEGTTLREFERQLTPLLQEKGWWGRDVMTDPLTGEAREVQLGSPRRLQIIYDTNLRMSYAAGRWERIEGVAAARPWLRYVAILDDRTRDQHRDWHNTVLRWDDPWWDQHAPPNGWNCRCTVQQLGDRDLERMGLSPSSPPSSPPRTWVNNRTGEVRQVPGGVDPGFDYNVGRANMAHMLDVATGKLDLTDDDLARATIQAMVAGRSFSSFLRSPGTGAGHPVATGAVRVGGTRPTVVLPAETVRRQAADGTLPQAADWMRVQAMIDAGQASAQGNVRHITLEGEPYVMEVERGEDGRIKVTSLRRVGS</sequence>
<gene>
    <name evidence="2" type="ORF">A3840_17315</name>
</gene>
<proteinExistence type="predicted"/>
<keyword evidence="3" id="KW-1185">Reference proteome</keyword>
<dbReference type="RefSeq" id="WP_067459863.1">
    <property type="nucleotide sequence ID" value="NZ_LVVY01000130.1"/>
</dbReference>
<dbReference type="Proteomes" id="UP000078389">
    <property type="component" value="Unassembled WGS sequence"/>
</dbReference>
<evidence type="ECO:0000259" key="1">
    <source>
        <dbReference type="Pfam" id="PF04233"/>
    </source>
</evidence>
<protein>
    <recommendedName>
        <fullName evidence="1">Phage head morphogenesis domain-containing protein</fullName>
    </recommendedName>
</protein>
<feature type="domain" description="Phage head morphogenesis" evidence="1">
    <location>
        <begin position="55"/>
        <end position="185"/>
    </location>
</feature>
<name>A0A178HLQ5_9HYPH</name>
<dbReference type="Pfam" id="PF04233">
    <property type="entry name" value="Phage_Mu_F"/>
    <property type="match status" value="1"/>
</dbReference>
<reference evidence="2 3" key="1">
    <citation type="submission" date="2016-03" db="EMBL/GenBank/DDBJ databases">
        <title>Genome sequencing of Devosia sp. S37.</title>
        <authorList>
            <person name="Mohd Nor M."/>
        </authorList>
    </citation>
    <scope>NUCLEOTIDE SEQUENCE [LARGE SCALE GENOMIC DNA]</scope>
    <source>
        <strain evidence="2 3">S37</strain>
    </source>
</reference>
<dbReference type="EMBL" id="LVVY01000130">
    <property type="protein sequence ID" value="OAM73753.1"/>
    <property type="molecule type" value="Genomic_DNA"/>
</dbReference>
<accession>A0A178HLQ5</accession>
<dbReference type="NCBIfam" id="TIGR01641">
    <property type="entry name" value="phageSPP1_gp7"/>
    <property type="match status" value="1"/>
</dbReference>
<evidence type="ECO:0000313" key="3">
    <source>
        <dbReference type="Proteomes" id="UP000078389"/>
    </source>
</evidence>
<dbReference type="InterPro" id="IPR006528">
    <property type="entry name" value="Phage_head_morphogenesis_dom"/>
</dbReference>